<gene>
    <name evidence="4" type="ORF">GSMUA_183110.1</name>
</gene>
<name>A0A8D7FAU3_MUSAM</name>
<evidence type="ECO:0000259" key="3">
    <source>
        <dbReference type="Pfam" id="PF25497"/>
    </source>
</evidence>
<dbReference type="Pfam" id="PF25497">
    <property type="entry name" value="COR-B"/>
    <property type="match status" value="1"/>
</dbReference>
<protein>
    <submittedName>
        <fullName evidence="4">(wild Malaysian banana) hypothetical protein</fullName>
    </submittedName>
</protein>
<dbReference type="PANTHER" id="PTHR47679:SF1">
    <property type="entry name" value="PROTEIN TORNADO 1"/>
    <property type="match status" value="1"/>
</dbReference>
<dbReference type="InterPro" id="IPR032675">
    <property type="entry name" value="LRR_dom_sf"/>
</dbReference>
<evidence type="ECO:0000313" key="4">
    <source>
        <dbReference type="EMBL" id="CAG1848516.1"/>
    </source>
</evidence>
<dbReference type="SUPFAM" id="SSF52047">
    <property type="entry name" value="RNI-like"/>
    <property type="match status" value="2"/>
</dbReference>
<reference evidence="4" key="1">
    <citation type="submission" date="2021-03" db="EMBL/GenBank/DDBJ databases">
        <authorList>
            <consortium name="Genoscope - CEA"/>
            <person name="William W."/>
        </authorList>
    </citation>
    <scope>NUCLEOTIDE SEQUENCE</scope>
    <source>
        <strain evidence="4">Doubled-haploid Pahang</strain>
    </source>
</reference>
<evidence type="ECO:0000256" key="1">
    <source>
        <dbReference type="ARBA" id="ARBA00022737"/>
    </source>
</evidence>
<feature type="coiled-coil region" evidence="2">
    <location>
        <begin position="1131"/>
        <end position="1158"/>
    </location>
</feature>
<keyword evidence="1" id="KW-0677">Repeat</keyword>
<proteinExistence type="predicted"/>
<dbReference type="EMBL" id="HG996471">
    <property type="protein sequence ID" value="CAG1848516.1"/>
    <property type="molecule type" value="Genomic_DNA"/>
</dbReference>
<dbReference type="InterPro" id="IPR027417">
    <property type="entry name" value="P-loop_NTPase"/>
</dbReference>
<dbReference type="SUPFAM" id="SSF52540">
    <property type="entry name" value="P-loop containing nucleoside triphosphate hydrolases"/>
    <property type="match status" value="1"/>
</dbReference>
<dbReference type="Gene3D" id="3.80.10.10">
    <property type="entry name" value="Ribonuclease Inhibitor"/>
    <property type="match status" value="3"/>
</dbReference>
<dbReference type="PANTHER" id="PTHR47679">
    <property type="entry name" value="PROTEIN TORNADO 1"/>
    <property type="match status" value="1"/>
</dbReference>
<dbReference type="SMART" id="SM00368">
    <property type="entry name" value="LRR_RI"/>
    <property type="match status" value="6"/>
</dbReference>
<organism evidence="4">
    <name type="scientific">Musa acuminata subsp. malaccensis</name>
    <name type="common">Wild banana</name>
    <name type="synonym">Musa malaccensis</name>
    <dbReference type="NCBI Taxonomy" id="214687"/>
    <lineage>
        <taxon>Eukaryota</taxon>
        <taxon>Viridiplantae</taxon>
        <taxon>Streptophyta</taxon>
        <taxon>Embryophyta</taxon>
        <taxon>Tracheophyta</taxon>
        <taxon>Spermatophyta</taxon>
        <taxon>Magnoliopsida</taxon>
        <taxon>Liliopsida</taxon>
        <taxon>Zingiberales</taxon>
        <taxon>Musaceae</taxon>
        <taxon>Musa</taxon>
    </lineage>
</organism>
<evidence type="ECO:0000256" key="2">
    <source>
        <dbReference type="SAM" id="Coils"/>
    </source>
</evidence>
<dbReference type="InterPro" id="IPR057263">
    <property type="entry name" value="COR-B"/>
</dbReference>
<feature type="domain" description="C-terminal of Roc COR-B" evidence="3">
    <location>
        <begin position="905"/>
        <end position="1043"/>
    </location>
</feature>
<dbReference type="Gene3D" id="3.40.50.300">
    <property type="entry name" value="P-loop containing nucleotide triphosphate hydrolases"/>
    <property type="match status" value="1"/>
</dbReference>
<accession>A0A8D7FAU3</accession>
<sequence>MSSSTATSGIDEALHALRSASSSLQNIHFHQSQISSSSCQIAENSMSINISTNREGARFLCQLLGEMAVQGGSFKNLMNLAFNGMQWEQRQLESLCSLLDVSPSLIYLEFQRNRFRNEGVRELSEMLERNKAIKAVIFSQCRIEAAGASLLSSALTKNDTLEELQIWEDSIGSRGAEDLARAIEVNPTLKLLIVFDKESITATPLISAILARSRNMEVHIWSRDNGDRSSKVVEFTPEDNTLRIYKLEASGSRRVACALAWNSTVRTLDMSGIRLRSRWAKEFRVALEQNTSLKDVRLSRTCLRDKAVVYVAAGLFMNQSLENLHLDQNWLTGVGVEHLLCPLSRFSALQNQANTTLRSLVFGGGKTKIGKAGLAAILRMLETNQTIVRLGICGDASLKPDDIVKIFRILERNATLRWLSLEGCAGVQGEMVLQAIMETLQVNPWIEEVDLGRTPLQIAGKTDGIYEKLGQNGSMVAEDDLVDDLPLTMPRCCRIFLCGQEDAGMVPSSYAGKSTLCNSIFCNMNSSKLPYADQMRSLVTSIEQIMRRAVIKIKTIYDGDIKISIWNLAGQHENFALHDLFFPGYGSPSFFLIVSSLLQKPANKEPKSPEEIEDDLLYWLKFIVSNSRRATAQSMLPYVTIILTHSDRVSQQSGVLQSTANSIQRLKERFQGFVDFYPTVFMVDARSSMSVSKLAHHLRKTSETILQRVPRVFELCDDLRTILSNWRSENCNKPALRWKEFGELCQLKVPALRIRSRHNNIDRVERRRRAVANSLHHIGEVIFFDDLGFLVLDYEWFFGEVLSQLVTLDAANMERFEKIGFVSRTDLEKMLRRTMQHQNPLMGSKVHDNMEAGDLIKMMLKLELCYEQDPGDPQTLLLIPSILEEGRGRNQGWQPSSPDCVYVGRQLECDHWHMFLTKGFFPRLQVNLYNKILGSKNQQGAVYSLERNLICMIINGVHVRVEIGGQLGSYIDVLACSTKTVTETLRLFHHLIIPAIQSMCPSITFAENIIRQDCVRYLIPSRSRKTQCVPLQQIKQALLSMPADSMYDYQHTWSSLVSNNKLILQSGSDYARGLLSDEDFREVLHRRYYDLRHLAVELAVPFESSQESAKVVVNDAQHTIEPSLSGIAKGVEVVLQRLKVLEQEIKDLKQEIQGLRYYEHQLLIELHRKVDYLVSFDVQLEERKVPRLFYFVQVQNNSRRLITTLLPGMTSLRLHMLCEFKREMHVVEDQMGCELMQVDNQAIKCLLPYMSGLMKLLTFALKIGAHVVAGMGHMIPDLAKEFAHLIDSSLLYGGAAAMTAGAIGYAATGQGGRRFRSRSGERNMAQEVVGAQQWLLDFLNSQRIATGKDIAERFGLWRVRYSDTGNIAWICRKHMILRRNEVMEVPV</sequence>
<keyword evidence="2" id="KW-0175">Coiled coil</keyword>